<proteinExistence type="predicted"/>
<organism evidence="1 2">
    <name type="scientific">Dioscorea alata</name>
    <name type="common">Purple yam</name>
    <dbReference type="NCBI Taxonomy" id="55571"/>
    <lineage>
        <taxon>Eukaryota</taxon>
        <taxon>Viridiplantae</taxon>
        <taxon>Streptophyta</taxon>
        <taxon>Embryophyta</taxon>
        <taxon>Tracheophyta</taxon>
        <taxon>Spermatophyta</taxon>
        <taxon>Magnoliopsida</taxon>
        <taxon>Liliopsida</taxon>
        <taxon>Dioscoreales</taxon>
        <taxon>Dioscoreaceae</taxon>
        <taxon>Dioscorea</taxon>
    </lineage>
</organism>
<gene>
    <name evidence="1" type="ORF">IHE45_04G066600</name>
</gene>
<accession>A0ACB7WCL9</accession>
<evidence type="ECO:0000313" key="1">
    <source>
        <dbReference type="EMBL" id="KAH7685854.1"/>
    </source>
</evidence>
<reference evidence="2" key="1">
    <citation type="journal article" date="2022" name="Nat. Commun.">
        <title>Chromosome evolution and the genetic basis of agronomically important traits in greater yam.</title>
        <authorList>
            <person name="Bredeson J.V."/>
            <person name="Lyons J.B."/>
            <person name="Oniyinde I.O."/>
            <person name="Okereke N.R."/>
            <person name="Kolade O."/>
            <person name="Nnabue I."/>
            <person name="Nwadili C.O."/>
            <person name="Hribova E."/>
            <person name="Parker M."/>
            <person name="Nwogha J."/>
            <person name="Shu S."/>
            <person name="Carlson J."/>
            <person name="Kariba R."/>
            <person name="Muthemba S."/>
            <person name="Knop K."/>
            <person name="Barton G.J."/>
            <person name="Sherwood A.V."/>
            <person name="Lopez-Montes A."/>
            <person name="Asiedu R."/>
            <person name="Jamnadass R."/>
            <person name="Muchugi A."/>
            <person name="Goodstein D."/>
            <person name="Egesi C.N."/>
            <person name="Featherston J."/>
            <person name="Asfaw A."/>
            <person name="Simpson G.G."/>
            <person name="Dolezel J."/>
            <person name="Hendre P.S."/>
            <person name="Van Deynze A."/>
            <person name="Kumar P.L."/>
            <person name="Obidiegwu J.E."/>
            <person name="Bhattacharjee R."/>
            <person name="Rokhsar D.S."/>
        </authorList>
    </citation>
    <scope>NUCLEOTIDE SEQUENCE [LARGE SCALE GENOMIC DNA]</scope>
    <source>
        <strain evidence="2">cv. TDa95/00328</strain>
    </source>
</reference>
<evidence type="ECO:0000313" key="2">
    <source>
        <dbReference type="Proteomes" id="UP000827976"/>
    </source>
</evidence>
<keyword evidence="2" id="KW-1185">Reference proteome</keyword>
<dbReference type="Proteomes" id="UP000827976">
    <property type="component" value="Chromosome 4"/>
</dbReference>
<comment type="caution">
    <text evidence="1">The sequence shown here is derived from an EMBL/GenBank/DDBJ whole genome shotgun (WGS) entry which is preliminary data.</text>
</comment>
<protein>
    <submittedName>
        <fullName evidence="1">Uncharacterized protein</fullName>
    </submittedName>
</protein>
<name>A0ACB7WCL9_DIOAL</name>
<dbReference type="EMBL" id="CM037014">
    <property type="protein sequence ID" value="KAH7685854.1"/>
    <property type="molecule type" value="Genomic_DNA"/>
</dbReference>
<sequence length="72" mass="7735">MPRLAPLLIVLLCLTTSGQAEVIKHGAETSNLVNKNHARKLMVEISLDYDYGGANNKHDPKKGKPGNGGKNP</sequence>